<dbReference type="Proteomes" id="UP000235388">
    <property type="component" value="Unassembled WGS sequence"/>
</dbReference>
<evidence type="ECO:0000313" key="2">
    <source>
        <dbReference type="EMBL" id="PLW10352.1"/>
    </source>
</evidence>
<feature type="compositionally biased region" description="Basic residues" evidence="1">
    <location>
        <begin position="157"/>
        <end position="173"/>
    </location>
</feature>
<keyword evidence="3" id="KW-1185">Reference proteome</keyword>
<protein>
    <submittedName>
        <fullName evidence="2">Uncharacterized protein</fullName>
    </submittedName>
</protein>
<comment type="caution">
    <text evidence="2">The sequence shown here is derived from an EMBL/GenBank/DDBJ whole genome shotgun (WGS) entry which is preliminary data.</text>
</comment>
<accession>A0A2N5SAV2</accession>
<feature type="region of interest" description="Disordered" evidence="1">
    <location>
        <begin position="150"/>
        <end position="195"/>
    </location>
</feature>
<reference evidence="2 3" key="1">
    <citation type="submission" date="2017-11" db="EMBL/GenBank/DDBJ databases">
        <title>De novo assembly and phasing of dikaryotic genomes from two isolates of Puccinia coronata f. sp. avenae, the causal agent of oat crown rust.</title>
        <authorList>
            <person name="Miller M.E."/>
            <person name="Zhang Y."/>
            <person name="Omidvar V."/>
            <person name="Sperschneider J."/>
            <person name="Schwessinger B."/>
            <person name="Raley C."/>
            <person name="Palmer J.M."/>
            <person name="Garnica D."/>
            <person name="Upadhyaya N."/>
            <person name="Rathjen J."/>
            <person name="Taylor J.M."/>
            <person name="Park R.F."/>
            <person name="Dodds P.N."/>
            <person name="Hirsch C.D."/>
            <person name="Kianian S.F."/>
            <person name="Figueroa M."/>
        </authorList>
    </citation>
    <scope>NUCLEOTIDE SEQUENCE [LARGE SCALE GENOMIC DNA]</scope>
    <source>
        <strain evidence="2">12NC29</strain>
    </source>
</reference>
<proteinExistence type="predicted"/>
<dbReference type="EMBL" id="PGCJ01001063">
    <property type="protein sequence ID" value="PLW10352.1"/>
    <property type="molecule type" value="Genomic_DNA"/>
</dbReference>
<evidence type="ECO:0000256" key="1">
    <source>
        <dbReference type="SAM" id="MobiDB-lite"/>
    </source>
</evidence>
<evidence type="ECO:0000313" key="3">
    <source>
        <dbReference type="Proteomes" id="UP000235388"/>
    </source>
</evidence>
<name>A0A2N5SAV2_9BASI</name>
<gene>
    <name evidence="2" type="ORF">PCANC_19666</name>
</gene>
<feature type="compositionally biased region" description="Basic and acidic residues" evidence="1">
    <location>
        <begin position="174"/>
        <end position="183"/>
    </location>
</feature>
<sequence length="195" mass="21044">MTAFRTPTLAIPYPIYRPNSGYPPSNGNDLGSEYHPNSSDCNEYVVHNQHIHYDANGPLPDPVELINRHTQIGIGQGEIHAGLPSLDRAYVQSQSALDPATANVPLSGRAPCLLAPAKRTLKQLVAKKAQIVTAATTRKPKRLRKEINAANNLAAAKRTKKARKAAKTAKAKRQKLEQKEARATLKSSASAAATP</sequence>
<dbReference type="AlphaFoldDB" id="A0A2N5SAV2"/>
<organism evidence="2 3">
    <name type="scientific">Puccinia coronata f. sp. avenae</name>
    <dbReference type="NCBI Taxonomy" id="200324"/>
    <lineage>
        <taxon>Eukaryota</taxon>
        <taxon>Fungi</taxon>
        <taxon>Dikarya</taxon>
        <taxon>Basidiomycota</taxon>
        <taxon>Pucciniomycotina</taxon>
        <taxon>Pucciniomycetes</taxon>
        <taxon>Pucciniales</taxon>
        <taxon>Pucciniaceae</taxon>
        <taxon>Puccinia</taxon>
    </lineage>
</organism>